<proteinExistence type="predicted"/>
<gene>
    <name evidence="1" type="ORF">A2853_01640</name>
</gene>
<dbReference type="Proteomes" id="UP000177958">
    <property type="component" value="Unassembled WGS sequence"/>
</dbReference>
<dbReference type="AlphaFoldDB" id="A0A1F6D982"/>
<evidence type="ECO:0000313" key="1">
    <source>
        <dbReference type="EMBL" id="OGG57552.1"/>
    </source>
</evidence>
<sequence length="112" mass="13228">MSMEQAYRMRAAHEEAAKKEGLRHPFLVRNWNLGRTTERYSKSYRMNMSTICSLIDSYTIVTLTRRKKLLMHWQIGPSLPPNTRNSSKRHVLNITGAELKCRKFKKCLMRNI</sequence>
<reference evidence="1 2" key="1">
    <citation type="journal article" date="2016" name="Nat. Commun.">
        <title>Thousands of microbial genomes shed light on interconnected biogeochemical processes in an aquifer system.</title>
        <authorList>
            <person name="Anantharaman K."/>
            <person name="Brown C.T."/>
            <person name="Hug L.A."/>
            <person name="Sharon I."/>
            <person name="Castelle C.J."/>
            <person name="Probst A.J."/>
            <person name="Thomas B.C."/>
            <person name="Singh A."/>
            <person name="Wilkins M.J."/>
            <person name="Karaoz U."/>
            <person name="Brodie E.L."/>
            <person name="Williams K.H."/>
            <person name="Hubbard S.S."/>
            <person name="Banfield J.F."/>
        </authorList>
    </citation>
    <scope>NUCLEOTIDE SEQUENCE [LARGE SCALE GENOMIC DNA]</scope>
</reference>
<evidence type="ECO:0000313" key="2">
    <source>
        <dbReference type="Proteomes" id="UP000177958"/>
    </source>
</evidence>
<organism evidence="1 2">
    <name type="scientific">Candidatus Kaiserbacteria bacterium RIFCSPHIGHO2_01_FULL_55_17</name>
    <dbReference type="NCBI Taxonomy" id="1798484"/>
    <lineage>
        <taxon>Bacteria</taxon>
        <taxon>Candidatus Kaiseribacteriota</taxon>
    </lineage>
</organism>
<accession>A0A1F6D982</accession>
<name>A0A1F6D982_9BACT</name>
<dbReference type="EMBL" id="MFKX01000021">
    <property type="protein sequence ID" value="OGG57552.1"/>
    <property type="molecule type" value="Genomic_DNA"/>
</dbReference>
<protein>
    <submittedName>
        <fullName evidence="1">Uncharacterized protein</fullName>
    </submittedName>
</protein>
<comment type="caution">
    <text evidence="1">The sequence shown here is derived from an EMBL/GenBank/DDBJ whole genome shotgun (WGS) entry which is preliminary data.</text>
</comment>